<sequence>MFARPSVARDARRARRWLASTVSVLSKHRVPLDALAAPLYAHASITTAVHQRGLEWMKDVDHPKLHQFLKMEESYLRQVLSKPRFRQIERAMYLEFRARLPHDEETIPERIGSYEYYIRQQPGQNFPVYYRRHLETQDEQVVLNQNQNPMLHQDFHFIIGMKISPNEEHMLLVQENAHEEYRVLYRNLRTGRVEVLEHLHQVRNVEWCSNHAFYFTQVDLHRRPYAVSRYDLITKELNKMYEESDEAVFLDVSSTKDNAFVLINCNSKNSSEIYALSCSDESTVPQPVLLRAREAGTSYFADHASGRFVIVTNADQAQNYKIVTQQDTGGSWETLLPESPDVKIEDVDLFEKFLVIYERVQSVPRIRVVRIDPGSDPQKDFHYVPLPEEHAICRITPGVNREYRSPRLRFSISTPLVPEIVYDYDLVNQELHVLKETYTGDAQVSAKKRHKASKQAKRGPEQQEIESKLNPRDFECRRVFVPTHDGVHVPMTLIHRRGLPHNGKNPTLVLGYGAYGTNMEADFELEHLSLLERGWVIAKAHVRGGGELGLQWYHAGRRLQKMNTFHDFVACTTHLLDQGYTTPALLAGKGVSAGGLIMGYMANEYPSLFKAMILKVPFVDILETMQDASLPLTVHEYDEWGNPADPDVLRCIQQYAPCENLKPGQVYPSMFVTGSLNDIRVQFWEPVKWIHSLRRLQAANSTAKLGSLKESKPLFLLKMSEDDGHFGGGGRLEQLQEAAMEYAFLYHTLRLPFPDRTN</sequence>
<dbReference type="InterPro" id="IPR001375">
    <property type="entry name" value="Peptidase_S9_cat"/>
</dbReference>
<dbReference type="Pfam" id="PF02897">
    <property type="entry name" value="Peptidase_S9_N"/>
    <property type="match status" value="1"/>
</dbReference>
<keyword evidence="3 6" id="KW-0378">Hydrolase</keyword>
<evidence type="ECO:0000313" key="11">
    <source>
        <dbReference type="Proteomes" id="UP000794436"/>
    </source>
</evidence>
<dbReference type="Gene3D" id="2.130.10.120">
    <property type="entry name" value="Prolyl oligopeptidase, N-terminal domain"/>
    <property type="match status" value="2"/>
</dbReference>
<evidence type="ECO:0000256" key="1">
    <source>
        <dbReference type="ARBA" id="ARBA00005228"/>
    </source>
</evidence>
<dbReference type="InterPro" id="IPR023302">
    <property type="entry name" value="Pept_S9A_N"/>
</dbReference>
<evidence type="ECO:0000256" key="5">
    <source>
        <dbReference type="ARBA" id="ARBA00045448"/>
    </source>
</evidence>
<dbReference type="Gene3D" id="3.40.50.1820">
    <property type="entry name" value="alpha/beta hydrolase"/>
    <property type="match status" value="1"/>
</dbReference>
<evidence type="ECO:0000256" key="6">
    <source>
        <dbReference type="RuleBase" id="RU368024"/>
    </source>
</evidence>
<dbReference type="Proteomes" id="UP000794436">
    <property type="component" value="Unassembled WGS sequence"/>
</dbReference>
<name>A0A8K1FK90_PYTOL</name>
<evidence type="ECO:0000259" key="9">
    <source>
        <dbReference type="Pfam" id="PF02897"/>
    </source>
</evidence>
<evidence type="ECO:0000256" key="2">
    <source>
        <dbReference type="ARBA" id="ARBA00022670"/>
    </source>
</evidence>
<dbReference type="PANTHER" id="PTHR11757:SF19">
    <property type="entry name" value="PROLYL ENDOPEPTIDASE-LIKE"/>
    <property type="match status" value="1"/>
</dbReference>
<feature type="compositionally biased region" description="Basic and acidic residues" evidence="7">
    <location>
        <begin position="458"/>
        <end position="467"/>
    </location>
</feature>
<dbReference type="SUPFAM" id="SSF53474">
    <property type="entry name" value="alpha/beta-Hydrolases"/>
    <property type="match status" value="1"/>
</dbReference>
<evidence type="ECO:0000256" key="4">
    <source>
        <dbReference type="ARBA" id="ARBA00022825"/>
    </source>
</evidence>
<dbReference type="EC" id="3.4.21.-" evidence="6"/>
<dbReference type="OrthoDB" id="248387at2759"/>
<dbReference type="InterPro" id="IPR029058">
    <property type="entry name" value="AB_hydrolase_fold"/>
</dbReference>
<proteinExistence type="inferred from homology"/>
<evidence type="ECO:0000256" key="3">
    <source>
        <dbReference type="ARBA" id="ARBA00022801"/>
    </source>
</evidence>
<evidence type="ECO:0000256" key="7">
    <source>
        <dbReference type="SAM" id="MobiDB-lite"/>
    </source>
</evidence>
<gene>
    <name evidence="10" type="ORF">Poli38472_011986</name>
</gene>
<protein>
    <recommendedName>
        <fullName evidence="6">Prolyl endopeptidase</fullName>
        <ecNumber evidence="6">3.4.21.-</ecNumber>
    </recommendedName>
</protein>
<keyword evidence="11" id="KW-1185">Reference proteome</keyword>
<evidence type="ECO:0000313" key="10">
    <source>
        <dbReference type="EMBL" id="TMW66870.1"/>
    </source>
</evidence>
<dbReference type="Pfam" id="PF00326">
    <property type="entry name" value="Peptidase_S9"/>
    <property type="match status" value="1"/>
</dbReference>
<dbReference type="PRINTS" id="PR00862">
    <property type="entry name" value="PROLIGOPTASE"/>
</dbReference>
<feature type="compositionally biased region" description="Basic residues" evidence="7">
    <location>
        <begin position="446"/>
        <end position="457"/>
    </location>
</feature>
<feature type="domain" description="Peptidase S9 prolyl oligopeptidase catalytic" evidence="8">
    <location>
        <begin position="527"/>
        <end position="749"/>
    </location>
</feature>
<dbReference type="GO" id="GO:0006508">
    <property type="term" value="P:proteolysis"/>
    <property type="evidence" value="ECO:0007669"/>
    <property type="project" value="UniProtKB-KW"/>
</dbReference>
<dbReference type="SUPFAM" id="SSF50993">
    <property type="entry name" value="Peptidase/esterase 'gauge' domain"/>
    <property type="match status" value="1"/>
</dbReference>
<keyword evidence="2 6" id="KW-0645">Protease</keyword>
<dbReference type="PANTHER" id="PTHR11757">
    <property type="entry name" value="PROTEASE FAMILY S9A OLIGOPEPTIDASE"/>
    <property type="match status" value="1"/>
</dbReference>
<reference evidence="10" key="1">
    <citation type="submission" date="2019-03" db="EMBL/GenBank/DDBJ databases">
        <title>Long read genome sequence of the mycoparasitic Pythium oligandrum ATCC 38472 isolated from sugarbeet rhizosphere.</title>
        <authorList>
            <person name="Gaulin E."/>
        </authorList>
    </citation>
    <scope>NUCLEOTIDE SEQUENCE</scope>
    <source>
        <strain evidence="10">ATCC 38472_TT</strain>
    </source>
</reference>
<dbReference type="GO" id="GO:0004252">
    <property type="term" value="F:serine-type endopeptidase activity"/>
    <property type="evidence" value="ECO:0007669"/>
    <property type="project" value="UniProtKB-UniRule"/>
</dbReference>
<comment type="caution">
    <text evidence="10">The sequence shown here is derived from an EMBL/GenBank/DDBJ whole genome shotgun (WGS) entry which is preliminary data.</text>
</comment>
<feature type="region of interest" description="Disordered" evidence="7">
    <location>
        <begin position="442"/>
        <end position="467"/>
    </location>
</feature>
<organism evidence="10 11">
    <name type="scientific">Pythium oligandrum</name>
    <name type="common">Mycoparasitic fungus</name>
    <dbReference type="NCBI Taxonomy" id="41045"/>
    <lineage>
        <taxon>Eukaryota</taxon>
        <taxon>Sar</taxon>
        <taxon>Stramenopiles</taxon>
        <taxon>Oomycota</taxon>
        <taxon>Peronosporomycetes</taxon>
        <taxon>Pythiales</taxon>
        <taxon>Pythiaceae</taxon>
        <taxon>Pythium</taxon>
    </lineage>
</organism>
<keyword evidence="4 6" id="KW-0720">Serine protease</keyword>
<evidence type="ECO:0000259" key="8">
    <source>
        <dbReference type="Pfam" id="PF00326"/>
    </source>
</evidence>
<dbReference type="InterPro" id="IPR051543">
    <property type="entry name" value="Serine_Peptidase_S9A"/>
</dbReference>
<feature type="domain" description="Peptidase S9A N-terminal" evidence="9">
    <location>
        <begin position="55"/>
        <end position="436"/>
    </location>
</feature>
<comment type="similarity">
    <text evidence="1 6">Belongs to the peptidase S9A family.</text>
</comment>
<dbReference type="AlphaFoldDB" id="A0A8K1FK90"/>
<accession>A0A8K1FK90</accession>
<dbReference type="InterPro" id="IPR002470">
    <property type="entry name" value="Peptidase_S9A"/>
</dbReference>
<comment type="function">
    <text evidence="5">Serine peptidase whose precise substrate specificity remains unclear. Does not cleave peptides after a arginine or lysine residue. Regulates trans-Golgi network morphology and sorting by regulating the membrane binding of the AP-1 complex. May play a role in the regulation of synaptic vesicle exocytosis.</text>
</comment>
<dbReference type="EMBL" id="SPLM01000006">
    <property type="protein sequence ID" value="TMW66870.1"/>
    <property type="molecule type" value="Genomic_DNA"/>
</dbReference>